<dbReference type="AlphaFoldDB" id="A0A1B9BA82"/>
<dbReference type="InterPro" id="IPR002641">
    <property type="entry name" value="PNPLA_dom"/>
</dbReference>
<feature type="active site" description="Nucleophile" evidence="2">
    <location>
        <position position="39"/>
    </location>
</feature>
<reference evidence="5" key="1">
    <citation type="submission" date="2016-05" db="EMBL/GenBank/DDBJ databases">
        <authorList>
            <person name="Liu B."/>
            <person name="Wang J."/>
            <person name="Zhu Y."/>
            <person name="Liu G."/>
            <person name="Chen Q."/>
            <person name="Chen Z."/>
            <person name="Lan J."/>
            <person name="Che J."/>
            <person name="Ge C."/>
            <person name="Shi H."/>
            <person name="Pan Z."/>
            <person name="Liu X."/>
        </authorList>
    </citation>
    <scope>NUCLEOTIDE SEQUENCE [LARGE SCALE GENOMIC DNA]</scope>
    <source>
        <strain evidence="5">FJAT-27215</strain>
    </source>
</reference>
<name>A0A1B9BA82_9BACI</name>
<dbReference type="PANTHER" id="PTHR24138">
    <property type="entry name" value="INTRACELLLAR PHOSPHOLIPASE A FAMILY"/>
    <property type="match status" value="1"/>
</dbReference>
<feature type="short sequence motif" description="GXGXXG" evidence="2">
    <location>
        <begin position="5"/>
        <end position="10"/>
    </location>
</feature>
<feature type="domain" description="PNPLA" evidence="3">
    <location>
        <begin position="1"/>
        <end position="182"/>
    </location>
</feature>
<dbReference type="Gene3D" id="3.40.1090.10">
    <property type="entry name" value="Cytosolic phospholipase A2 catalytic domain"/>
    <property type="match status" value="1"/>
</dbReference>
<dbReference type="InterPro" id="IPR016035">
    <property type="entry name" value="Acyl_Trfase/lysoPLipase"/>
</dbReference>
<accession>A0A1B9BA82</accession>
<dbReference type="GO" id="GO:0016787">
    <property type="term" value="F:hydrolase activity"/>
    <property type="evidence" value="ECO:0007669"/>
    <property type="project" value="UniProtKB-UniRule"/>
</dbReference>
<keyword evidence="1 2" id="KW-0443">Lipid metabolism</keyword>
<protein>
    <recommendedName>
        <fullName evidence="3">PNPLA domain-containing protein</fullName>
    </recommendedName>
</protein>
<feature type="active site" description="Proton acceptor" evidence="2">
    <location>
        <position position="169"/>
    </location>
</feature>
<dbReference type="Pfam" id="PF01734">
    <property type="entry name" value="Patatin"/>
    <property type="match status" value="1"/>
</dbReference>
<evidence type="ECO:0000259" key="3">
    <source>
        <dbReference type="PROSITE" id="PS51635"/>
    </source>
</evidence>
<evidence type="ECO:0000256" key="2">
    <source>
        <dbReference type="PROSITE-ProRule" id="PRU01161"/>
    </source>
</evidence>
<gene>
    <name evidence="4" type="ORF">A8F95_02585</name>
</gene>
<evidence type="ECO:0000313" key="5">
    <source>
        <dbReference type="Proteomes" id="UP000092578"/>
    </source>
</evidence>
<organism evidence="4 5">
    <name type="scientific">Pseudobacillus wudalianchiensis</name>
    <dbReference type="NCBI Taxonomy" id="1743143"/>
    <lineage>
        <taxon>Bacteria</taxon>
        <taxon>Bacillati</taxon>
        <taxon>Bacillota</taxon>
        <taxon>Bacilli</taxon>
        <taxon>Bacillales</taxon>
        <taxon>Bacillaceae</taxon>
        <taxon>Pseudobacillus</taxon>
    </lineage>
</organism>
<dbReference type="NCBIfam" id="NF041079">
    <property type="entry name" value="CBASS_lipase"/>
    <property type="match status" value="1"/>
</dbReference>
<comment type="caution">
    <text evidence="4">The sequence shown here is derived from an EMBL/GenBank/DDBJ whole genome shotgun (WGS) entry which is preliminary data.</text>
</comment>
<keyword evidence="2" id="KW-0378">Hydrolase</keyword>
<keyword evidence="5" id="KW-1185">Reference proteome</keyword>
<dbReference type="PANTHER" id="PTHR24138:SF12">
    <property type="entry name" value="PATATIN FAMILY PROTEIN"/>
    <property type="match status" value="1"/>
</dbReference>
<feature type="short sequence motif" description="DGA/G" evidence="2">
    <location>
        <begin position="169"/>
        <end position="171"/>
    </location>
</feature>
<proteinExistence type="predicted"/>
<keyword evidence="2" id="KW-0442">Lipid degradation</keyword>
<dbReference type="CDD" id="cd07199">
    <property type="entry name" value="Pat17_PNPLA8_PNPLA9_like"/>
    <property type="match status" value="1"/>
</dbReference>
<evidence type="ECO:0000313" key="4">
    <source>
        <dbReference type="EMBL" id="OCA92992.1"/>
    </source>
</evidence>
<dbReference type="Proteomes" id="UP000092578">
    <property type="component" value="Unassembled WGS sequence"/>
</dbReference>
<dbReference type="SUPFAM" id="SSF52151">
    <property type="entry name" value="FabD/lysophospholipase-like"/>
    <property type="match status" value="1"/>
</dbReference>
<evidence type="ECO:0000256" key="1">
    <source>
        <dbReference type="ARBA" id="ARBA00023098"/>
    </source>
</evidence>
<dbReference type="GO" id="GO:0016042">
    <property type="term" value="P:lipid catabolic process"/>
    <property type="evidence" value="ECO:0007669"/>
    <property type="project" value="UniProtKB-UniRule"/>
</dbReference>
<dbReference type="EMBL" id="MAYT01000001">
    <property type="protein sequence ID" value="OCA92992.1"/>
    <property type="molecule type" value="Genomic_DNA"/>
</dbReference>
<dbReference type="PROSITE" id="PS51635">
    <property type="entry name" value="PNPLA"/>
    <property type="match status" value="1"/>
</dbReference>
<dbReference type="InterPro" id="IPR047156">
    <property type="entry name" value="Teg/CotR/CapV-like"/>
</dbReference>
<sequence>MSIDGGGIKGVFPASFLASLEDSIGENIGEYFDLIVGTSTGGIIALGLASGMSAKEVVSFYEQEGPNIFKGNKLLRALRWLPLAKYSQEPLKEALKNCFGEKRIGECKTRVVIPSMNLDTGEVHIYKTAHHERFRNDYKEKITEAALATSAAPTFFPSKISESGTSLVDGGMWANNPVGTAVVEAIGVLGWKPGEFQVLSIGCTSEPFSVNWGRKFGLGAGYWALKLADTFMTAQSSQSLGTAKLLAGHEFVHRYDVIMPKDRFKLDGIKEIQSLKGLGHTEARKAFHELKNFFFNEKAEPFIPFYQLIKEAG</sequence>
<feature type="short sequence motif" description="GXSXG" evidence="2">
    <location>
        <begin position="37"/>
        <end position="41"/>
    </location>
</feature>